<dbReference type="AlphaFoldDB" id="A0A9X2N085"/>
<dbReference type="Pfam" id="PF18915">
    <property type="entry name" value="DUF5667"/>
    <property type="match status" value="1"/>
</dbReference>
<feature type="compositionally biased region" description="Low complexity" evidence="1">
    <location>
        <begin position="160"/>
        <end position="183"/>
    </location>
</feature>
<evidence type="ECO:0000313" key="5">
    <source>
        <dbReference type="Proteomes" id="UP001141950"/>
    </source>
</evidence>
<feature type="domain" description="DUF5667" evidence="3">
    <location>
        <begin position="72"/>
        <end position="158"/>
    </location>
</feature>
<keyword evidence="2" id="KW-0732">Signal</keyword>
<evidence type="ECO:0000256" key="1">
    <source>
        <dbReference type="SAM" id="MobiDB-lite"/>
    </source>
</evidence>
<keyword evidence="5" id="KW-1185">Reference proteome</keyword>
<reference evidence="4" key="1">
    <citation type="submission" date="2022-08" db="EMBL/GenBank/DDBJ databases">
        <title>The genomic sequence of strain Paenibacillus sp. SCIV0701.</title>
        <authorList>
            <person name="Zhao H."/>
        </authorList>
    </citation>
    <scope>NUCLEOTIDE SEQUENCE</scope>
    <source>
        <strain evidence="4">SCIV0701</strain>
    </source>
</reference>
<evidence type="ECO:0000256" key="2">
    <source>
        <dbReference type="SAM" id="SignalP"/>
    </source>
</evidence>
<feature type="compositionally biased region" description="Basic and acidic residues" evidence="1">
    <location>
        <begin position="307"/>
        <end position="355"/>
    </location>
</feature>
<feature type="compositionally biased region" description="Polar residues" evidence="1">
    <location>
        <begin position="275"/>
        <end position="291"/>
    </location>
</feature>
<organism evidence="4 5">
    <name type="scientific">Paenibacillus soyae</name>
    <dbReference type="NCBI Taxonomy" id="2969249"/>
    <lineage>
        <taxon>Bacteria</taxon>
        <taxon>Bacillati</taxon>
        <taxon>Bacillota</taxon>
        <taxon>Bacilli</taxon>
        <taxon>Bacillales</taxon>
        <taxon>Paenibacillaceae</taxon>
        <taxon>Paenibacillus</taxon>
    </lineage>
</organism>
<feature type="compositionally biased region" description="Acidic residues" evidence="1">
    <location>
        <begin position="184"/>
        <end position="199"/>
    </location>
</feature>
<sequence length="355" mass="37650">MRTNKGYKGFIAKSTIISMLALSVGTGSAWADEAETQPSVATDAAATTSTTEQTTTTDLTSTTEVEQETPSLLPGDFFYFIKTMYERIQLAAASGDLDEAILLAQFAKERLAESAALYKEGKAELAEETLQRALAQQQQAVDAAASAETTDSNVEEEAAESTTPASTPAAESTDATATSVSEDQPAEDVNEEEEEADTEQADKVKSSLQHNIVALTAALEKVKNPQAQSSLLKNITKSFAKLEKKLTKLSEKNQDGEAAMSESTTVAVPATTTADGQETNASADASVESTEASAGDNDNDAASVKPSQEKKQKPNKEKDQKQPSGKPEAKQQNKSEKSQGNADRGKSAEHKKEAK</sequence>
<feature type="region of interest" description="Disordered" evidence="1">
    <location>
        <begin position="251"/>
        <end position="355"/>
    </location>
</feature>
<feature type="compositionally biased region" description="Low complexity" evidence="1">
    <location>
        <begin position="264"/>
        <end position="274"/>
    </location>
</feature>
<proteinExistence type="predicted"/>
<feature type="region of interest" description="Disordered" evidence="1">
    <location>
        <begin position="141"/>
        <end position="205"/>
    </location>
</feature>
<feature type="signal peptide" evidence="2">
    <location>
        <begin position="1"/>
        <end position="31"/>
    </location>
</feature>
<feature type="chain" id="PRO_5040791782" evidence="2">
    <location>
        <begin position="32"/>
        <end position="355"/>
    </location>
</feature>
<dbReference type="EMBL" id="JANIPJ010000018">
    <property type="protein sequence ID" value="MCR2806667.1"/>
    <property type="molecule type" value="Genomic_DNA"/>
</dbReference>
<evidence type="ECO:0000259" key="3">
    <source>
        <dbReference type="Pfam" id="PF18915"/>
    </source>
</evidence>
<dbReference type="InterPro" id="IPR043725">
    <property type="entry name" value="DUF5667"/>
</dbReference>
<feature type="compositionally biased region" description="Low complexity" evidence="1">
    <location>
        <begin position="141"/>
        <end position="150"/>
    </location>
</feature>
<gene>
    <name evidence="4" type="ORF">NQZ67_22545</name>
</gene>
<protein>
    <submittedName>
        <fullName evidence="4">DUF5667 domain-containing protein</fullName>
    </submittedName>
</protein>
<dbReference type="Proteomes" id="UP001141950">
    <property type="component" value="Unassembled WGS sequence"/>
</dbReference>
<name>A0A9X2N085_9BACL</name>
<feature type="compositionally biased region" description="Low complexity" evidence="1">
    <location>
        <begin position="292"/>
        <end position="306"/>
    </location>
</feature>
<feature type="compositionally biased region" description="Low complexity" evidence="1">
    <location>
        <begin position="41"/>
        <end position="64"/>
    </location>
</feature>
<feature type="region of interest" description="Disordered" evidence="1">
    <location>
        <begin position="35"/>
        <end position="67"/>
    </location>
</feature>
<evidence type="ECO:0000313" key="4">
    <source>
        <dbReference type="EMBL" id="MCR2806667.1"/>
    </source>
</evidence>
<dbReference type="RefSeq" id="WP_257450335.1">
    <property type="nucleotide sequence ID" value="NZ_JANIPJ010000018.1"/>
</dbReference>
<comment type="caution">
    <text evidence="4">The sequence shown here is derived from an EMBL/GenBank/DDBJ whole genome shotgun (WGS) entry which is preliminary data.</text>
</comment>
<accession>A0A9X2N085</accession>